<sequence>MNVPKFNEREKALEDEYIRKREAEKFKKTPAAPTPGGSGTTQSQAAQQSGQNDGEVHAAANPWWFVRLGLRSERLLDMMMGISGNHRLLSMPSQGKVAVMMVV</sequence>
<dbReference type="Proteomes" id="UP000027920">
    <property type="component" value="Unassembled WGS sequence"/>
</dbReference>
<protein>
    <submittedName>
        <fullName evidence="2">Uncharacterized protein</fullName>
    </submittedName>
</protein>
<dbReference type="RefSeq" id="XP_013263999.1">
    <property type="nucleotide sequence ID" value="XM_013408545.1"/>
</dbReference>
<evidence type="ECO:0000313" key="3">
    <source>
        <dbReference type="Proteomes" id="UP000027920"/>
    </source>
</evidence>
<feature type="compositionally biased region" description="Low complexity" evidence="1">
    <location>
        <begin position="40"/>
        <end position="51"/>
    </location>
</feature>
<name>A0A072PMV4_9EURO</name>
<dbReference type="VEuPathDB" id="FungiDB:A1O9_02975"/>
<dbReference type="GeneID" id="25277915"/>
<dbReference type="EMBL" id="AMGV01000002">
    <property type="protein sequence ID" value="KEF61409.1"/>
    <property type="molecule type" value="Genomic_DNA"/>
</dbReference>
<dbReference type="STRING" id="1182545.A0A072PMV4"/>
<gene>
    <name evidence="2" type="ORF">A1O9_02975</name>
</gene>
<accession>A0A072PMV4</accession>
<comment type="caution">
    <text evidence="2">The sequence shown here is derived from an EMBL/GenBank/DDBJ whole genome shotgun (WGS) entry which is preliminary data.</text>
</comment>
<proteinExistence type="predicted"/>
<dbReference type="AlphaFoldDB" id="A0A072PMV4"/>
<keyword evidence="3" id="KW-1185">Reference proteome</keyword>
<evidence type="ECO:0000256" key="1">
    <source>
        <dbReference type="SAM" id="MobiDB-lite"/>
    </source>
</evidence>
<reference evidence="2 3" key="1">
    <citation type="submission" date="2013-03" db="EMBL/GenBank/DDBJ databases">
        <title>The Genome Sequence of Exophiala aquamarina CBS 119918.</title>
        <authorList>
            <consortium name="The Broad Institute Genomics Platform"/>
            <person name="Cuomo C."/>
            <person name="de Hoog S."/>
            <person name="Gorbushina A."/>
            <person name="Walker B."/>
            <person name="Young S.K."/>
            <person name="Zeng Q."/>
            <person name="Gargeya S."/>
            <person name="Fitzgerald M."/>
            <person name="Haas B."/>
            <person name="Abouelleil A."/>
            <person name="Allen A.W."/>
            <person name="Alvarado L."/>
            <person name="Arachchi H.M."/>
            <person name="Berlin A.M."/>
            <person name="Chapman S.B."/>
            <person name="Gainer-Dewar J."/>
            <person name="Goldberg J."/>
            <person name="Griggs A."/>
            <person name="Gujja S."/>
            <person name="Hansen M."/>
            <person name="Howarth C."/>
            <person name="Imamovic A."/>
            <person name="Ireland A."/>
            <person name="Larimer J."/>
            <person name="McCowan C."/>
            <person name="Murphy C."/>
            <person name="Pearson M."/>
            <person name="Poon T.W."/>
            <person name="Priest M."/>
            <person name="Roberts A."/>
            <person name="Saif S."/>
            <person name="Shea T."/>
            <person name="Sisk P."/>
            <person name="Sykes S."/>
            <person name="Wortman J."/>
            <person name="Nusbaum C."/>
            <person name="Birren B."/>
        </authorList>
    </citation>
    <scope>NUCLEOTIDE SEQUENCE [LARGE SCALE GENOMIC DNA]</scope>
    <source>
        <strain evidence="2 3">CBS 119918</strain>
    </source>
</reference>
<dbReference type="OrthoDB" id="4142031at2759"/>
<feature type="region of interest" description="Disordered" evidence="1">
    <location>
        <begin position="21"/>
        <end position="55"/>
    </location>
</feature>
<organism evidence="2 3">
    <name type="scientific">Exophiala aquamarina CBS 119918</name>
    <dbReference type="NCBI Taxonomy" id="1182545"/>
    <lineage>
        <taxon>Eukaryota</taxon>
        <taxon>Fungi</taxon>
        <taxon>Dikarya</taxon>
        <taxon>Ascomycota</taxon>
        <taxon>Pezizomycotina</taxon>
        <taxon>Eurotiomycetes</taxon>
        <taxon>Chaetothyriomycetidae</taxon>
        <taxon>Chaetothyriales</taxon>
        <taxon>Herpotrichiellaceae</taxon>
        <taxon>Exophiala</taxon>
    </lineage>
</organism>
<evidence type="ECO:0000313" key="2">
    <source>
        <dbReference type="EMBL" id="KEF61409.1"/>
    </source>
</evidence>
<dbReference type="HOGENOM" id="CLU_2263727_0_0_1"/>